<dbReference type="GO" id="GO:0005524">
    <property type="term" value="F:ATP binding"/>
    <property type="evidence" value="ECO:0007669"/>
    <property type="project" value="UniProtKB-KW"/>
</dbReference>
<evidence type="ECO:0000313" key="6">
    <source>
        <dbReference type="Proteomes" id="UP000442535"/>
    </source>
</evidence>
<feature type="binding site" evidence="2">
    <location>
        <begin position="167"/>
        <end position="174"/>
    </location>
    <ligand>
        <name>ATP</name>
        <dbReference type="ChEBI" id="CHEBI:30616"/>
    </ligand>
</feature>
<name>A0A7K0K479_9ACTO</name>
<protein>
    <submittedName>
        <fullName evidence="5">Fic family protein</fullName>
    </submittedName>
</protein>
<dbReference type="EMBL" id="VUMY01000016">
    <property type="protein sequence ID" value="MST50281.1"/>
    <property type="molecule type" value="Genomic_DNA"/>
</dbReference>
<dbReference type="Gene3D" id="1.10.3290.10">
    <property type="entry name" value="Fido-like domain"/>
    <property type="match status" value="1"/>
</dbReference>
<keyword evidence="2" id="KW-0547">Nucleotide-binding</keyword>
<dbReference type="InterPro" id="IPR036597">
    <property type="entry name" value="Fido-like_dom_sf"/>
</dbReference>
<dbReference type="SUPFAM" id="SSF140931">
    <property type="entry name" value="Fic-like"/>
    <property type="match status" value="1"/>
</dbReference>
<evidence type="ECO:0000256" key="3">
    <source>
        <dbReference type="PIRSR" id="PIRSR640198-3"/>
    </source>
</evidence>
<comment type="caution">
    <text evidence="5">The sequence shown here is derived from an EMBL/GenBank/DDBJ whole genome shotgun (WGS) entry which is preliminary data.</text>
</comment>
<dbReference type="Pfam" id="PF02661">
    <property type="entry name" value="Fic"/>
    <property type="match status" value="1"/>
</dbReference>
<dbReference type="InterPro" id="IPR003812">
    <property type="entry name" value="Fido"/>
</dbReference>
<feature type="site" description="Important for autoinhibition of adenylyltransferase activity" evidence="3">
    <location>
        <position position="35"/>
    </location>
</feature>
<evidence type="ECO:0000256" key="2">
    <source>
        <dbReference type="PIRSR" id="PIRSR640198-2"/>
    </source>
</evidence>
<dbReference type="PANTHER" id="PTHR13504:SF38">
    <property type="entry name" value="FIDO DOMAIN-CONTAINING PROTEIN"/>
    <property type="match status" value="1"/>
</dbReference>
<keyword evidence="6" id="KW-1185">Reference proteome</keyword>
<evidence type="ECO:0000256" key="1">
    <source>
        <dbReference type="PIRSR" id="PIRSR640198-1"/>
    </source>
</evidence>
<keyword evidence="2" id="KW-0067">ATP-binding</keyword>
<organism evidence="5 6">
    <name type="scientific">Mobiluncus porci</name>
    <dbReference type="NCBI Taxonomy" id="2652278"/>
    <lineage>
        <taxon>Bacteria</taxon>
        <taxon>Bacillati</taxon>
        <taxon>Actinomycetota</taxon>
        <taxon>Actinomycetes</taxon>
        <taxon>Actinomycetales</taxon>
        <taxon>Actinomycetaceae</taxon>
        <taxon>Mobiluncus</taxon>
    </lineage>
</organism>
<reference evidence="5 6" key="1">
    <citation type="submission" date="2019-08" db="EMBL/GenBank/DDBJ databases">
        <title>In-depth cultivation of the pig gut microbiome towards novel bacterial diversity and tailored functional studies.</title>
        <authorList>
            <person name="Wylensek D."/>
            <person name="Hitch T.C.A."/>
            <person name="Clavel T."/>
        </authorList>
    </citation>
    <scope>NUCLEOTIDE SEQUENCE [LARGE SCALE GENOMIC DNA]</scope>
    <source>
        <strain evidence="5 6">RF-GAM-744-WT-7</strain>
    </source>
</reference>
<sequence>MARTHEGCGRKRTDSLESFEADFLNRLACHSAAIEGSTLDALQTQLVLEGEFVPADNKELSDMFAVRGVAEGYDWARREMAKGRRIDAEFIKDIHERTALDAQPRVRGTYRVAAERIVGAPFRPPPPIEIAPDIELLLEQFAASSQHPLVSAAAFHAMFEMVHPFLDGNGRVGRTVLNLMLLKAGLPAVALKSNNRLAYLETLAAWQTTGNGADFIAILTENVEAELEARREILTESMG</sequence>
<evidence type="ECO:0000313" key="5">
    <source>
        <dbReference type="EMBL" id="MST50281.1"/>
    </source>
</evidence>
<accession>A0A7K0K479</accession>
<evidence type="ECO:0000259" key="4">
    <source>
        <dbReference type="PROSITE" id="PS51459"/>
    </source>
</evidence>
<gene>
    <name evidence="5" type="ORF">FYJ63_08580</name>
</gene>
<feature type="active site" evidence="1">
    <location>
        <position position="163"/>
    </location>
</feature>
<dbReference type="RefSeq" id="WP_154545777.1">
    <property type="nucleotide sequence ID" value="NZ_VUMY01000016.1"/>
</dbReference>
<dbReference type="AlphaFoldDB" id="A0A7K0K479"/>
<dbReference type="PROSITE" id="PS51459">
    <property type="entry name" value="FIDO"/>
    <property type="match status" value="1"/>
</dbReference>
<dbReference type="PANTHER" id="PTHR13504">
    <property type="entry name" value="FIDO DOMAIN-CONTAINING PROTEIN DDB_G0283145"/>
    <property type="match status" value="1"/>
</dbReference>
<proteinExistence type="predicted"/>
<dbReference type="InterPro" id="IPR040198">
    <property type="entry name" value="Fido_containing"/>
</dbReference>
<feature type="domain" description="Fido" evidence="4">
    <location>
        <begin position="86"/>
        <end position="221"/>
    </location>
</feature>
<dbReference type="Proteomes" id="UP000442535">
    <property type="component" value="Unassembled WGS sequence"/>
</dbReference>